<keyword evidence="2" id="KW-1185">Reference proteome</keyword>
<dbReference type="Proteomes" id="UP000218209">
    <property type="component" value="Unassembled WGS sequence"/>
</dbReference>
<proteinExistence type="predicted"/>
<protein>
    <submittedName>
        <fullName evidence="1">Uncharacterized protein</fullName>
    </submittedName>
</protein>
<sequence length="80" mass="9165">MARPQFKVSDIEAGEGVVRFVLCWARSAGPKACDKNCRPVVNRTTHSVRSQWCRWRPKTLIASRRLTGVYENMHHPSKKA</sequence>
<dbReference type="EMBL" id="KV918877">
    <property type="protein sequence ID" value="OSX76178.1"/>
    <property type="molecule type" value="Genomic_DNA"/>
</dbReference>
<organism evidence="1 2">
    <name type="scientific">Porphyra umbilicalis</name>
    <name type="common">Purple laver</name>
    <name type="synonym">Red alga</name>
    <dbReference type="NCBI Taxonomy" id="2786"/>
    <lineage>
        <taxon>Eukaryota</taxon>
        <taxon>Rhodophyta</taxon>
        <taxon>Bangiophyceae</taxon>
        <taxon>Bangiales</taxon>
        <taxon>Bangiaceae</taxon>
        <taxon>Porphyra</taxon>
    </lineage>
</organism>
<name>A0A1X6P5Q5_PORUM</name>
<reference evidence="1 2" key="1">
    <citation type="submission" date="2017-03" db="EMBL/GenBank/DDBJ databases">
        <title>WGS assembly of Porphyra umbilicalis.</title>
        <authorList>
            <person name="Brawley S.H."/>
            <person name="Blouin N.A."/>
            <person name="Ficko-Blean E."/>
            <person name="Wheeler G.L."/>
            <person name="Lohr M."/>
            <person name="Goodson H.V."/>
            <person name="Jenkins J.W."/>
            <person name="Blaby-Haas C.E."/>
            <person name="Helliwell K.E."/>
            <person name="Chan C."/>
            <person name="Marriage T."/>
            <person name="Bhattacharya D."/>
            <person name="Klein A.S."/>
            <person name="Badis Y."/>
            <person name="Brodie J."/>
            <person name="Cao Y."/>
            <person name="Collen J."/>
            <person name="Dittami S.M."/>
            <person name="Gachon C.M."/>
            <person name="Green B.R."/>
            <person name="Karpowicz S."/>
            <person name="Kim J.W."/>
            <person name="Kudahl U."/>
            <person name="Lin S."/>
            <person name="Michel G."/>
            <person name="Mittag M."/>
            <person name="Olson B.J."/>
            <person name="Pangilinan J."/>
            <person name="Peng Y."/>
            <person name="Qiu H."/>
            <person name="Shu S."/>
            <person name="Singer J.T."/>
            <person name="Smith A.G."/>
            <person name="Sprecher B.N."/>
            <person name="Wagner V."/>
            <person name="Wang W."/>
            <person name="Wang Z.-Y."/>
            <person name="Yan J."/>
            <person name="Yarish C."/>
            <person name="Zoeuner-Riek S."/>
            <person name="Zhuang Y."/>
            <person name="Zou Y."/>
            <person name="Lindquist E.A."/>
            <person name="Grimwood J."/>
            <person name="Barry K."/>
            <person name="Rokhsar D.S."/>
            <person name="Schmutz J."/>
            <person name="Stiller J.W."/>
            <person name="Grossman A.R."/>
            <person name="Prochnik S.E."/>
        </authorList>
    </citation>
    <scope>NUCLEOTIDE SEQUENCE [LARGE SCALE GENOMIC DNA]</scope>
    <source>
        <strain evidence="1">4086291</strain>
    </source>
</reference>
<accession>A0A1X6P5Q5</accession>
<evidence type="ECO:0000313" key="1">
    <source>
        <dbReference type="EMBL" id="OSX76178.1"/>
    </source>
</evidence>
<dbReference type="AlphaFoldDB" id="A0A1X6P5Q5"/>
<gene>
    <name evidence="1" type="ORF">BU14_0204s0024</name>
</gene>
<evidence type="ECO:0000313" key="2">
    <source>
        <dbReference type="Proteomes" id="UP000218209"/>
    </source>
</evidence>